<evidence type="ECO:0000256" key="6">
    <source>
        <dbReference type="ARBA" id="ARBA00022679"/>
    </source>
</evidence>
<keyword evidence="10" id="KW-1185">Reference proteome</keyword>
<keyword evidence="5" id="KW-0328">Glycosyltransferase</keyword>
<dbReference type="InterPro" id="IPR014756">
    <property type="entry name" value="Ig_E-set"/>
</dbReference>
<evidence type="ECO:0000256" key="7">
    <source>
        <dbReference type="ARBA" id="ARBA00023277"/>
    </source>
</evidence>
<dbReference type="PIRSF" id="PIRSF000463">
    <property type="entry name" value="GlgB"/>
    <property type="match status" value="1"/>
</dbReference>
<dbReference type="InterPro" id="IPR006048">
    <property type="entry name" value="A-amylase/branching_C"/>
</dbReference>
<dbReference type="Proteomes" id="UP001290861">
    <property type="component" value="Unassembled WGS sequence"/>
</dbReference>
<dbReference type="Gene3D" id="2.60.40.10">
    <property type="entry name" value="Immunoglobulins"/>
    <property type="match status" value="1"/>
</dbReference>
<feature type="domain" description="Glycosyl hydrolase family 13 catalytic" evidence="8">
    <location>
        <begin position="183"/>
        <end position="541"/>
    </location>
</feature>
<accession>A0ABU5N0E4</accession>
<dbReference type="Pfam" id="PF02922">
    <property type="entry name" value="CBM_48"/>
    <property type="match status" value="1"/>
</dbReference>
<evidence type="ECO:0000313" key="10">
    <source>
        <dbReference type="Proteomes" id="UP001290861"/>
    </source>
</evidence>
<dbReference type="RefSeq" id="WP_322609685.1">
    <property type="nucleotide sequence ID" value="NZ_JARVCO010000012.1"/>
</dbReference>
<dbReference type="InterPro" id="IPR004193">
    <property type="entry name" value="Glyco_hydro_13_N"/>
</dbReference>
<dbReference type="Pfam" id="PF02806">
    <property type="entry name" value="Alpha-amylase_C"/>
    <property type="match status" value="1"/>
</dbReference>
<keyword evidence="6" id="KW-0808">Transferase</keyword>
<name>A0ABU5N0E4_9BACT</name>
<dbReference type="PANTHER" id="PTHR43651:SF3">
    <property type="entry name" value="1,4-ALPHA-GLUCAN-BRANCHING ENZYME"/>
    <property type="match status" value="1"/>
</dbReference>
<evidence type="ECO:0000259" key="8">
    <source>
        <dbReference type="SMART" id="SM00642"/>
    </source>
</evidence>
<evidence type="ECO:0000256" key="1">
    <source>
        <dbReference type="ARBA" id="ARBA00000826"/>
    </source>
</evidence>
<protein>
    <recommendedName>
        <fullName evidence="4">1,4-alpha-glucan branching enzyme</fullName>
        <ecNumber evidence="4">2.4.1.18</ecNumber>
    </recommendedName>
</protein>
<organism evidence="9 10">
    <name type="scientific">Pontiella agarivorans</name>
    <dbReference type="NCBI Taxonomy" id="3038953"/>
    <lineage>
        <taxon>Bacteria</taxon>
        <taxon>Pseudomonadati</taxon>
        <taxon>Kiritimatiellota</taxon>
        <taxon>Kiritimatiellia</taxon>
        <taxon>Kiritimatiellales</taxon>
        <taxon>Pontiellaceae</taxon>
        <taxon>Pontiella</taxon>
    </lineage>
</organism>
<dbReference type="Pfam" id="PF00128">
    <property type="entry name" value="Alpha-amylase"/>
    <property type="match status" value="1"/>
</dbReference>
<dbReference type="CDD" id="cd02854">
    <property type="entry name" value="E_set_GBE_euk_N"/>
    <property type="match status" value="1"/>
</dbReference>
<comment type="catalytic activity">
    <reaction evidence="1">
        <text>Transfers a segment of a (1-&gt;4)-alpha-D-glucan chain to a primary hydroxy group in a similar glucan chain.</text>
        <dbReference type="EC" id="2.4.1.18"/>
    </reaction>
</comment>
<comment type="caution">
    <text evidence="9">The sequence shown here is derived from an EMBL/GenBank/DDBJ whole genome shotgun (WGS) entry which is preliminary data.</text>
</comment>
<dbReference type="CDD" id="cd11321">
    <property type="entry name" value="AmyAc_bac_euk_BE"/>
    <property type="match status" value="1"/>
</dbReference>
<keyword evidence="7" id="KW-0119">Carbohydrate metabolism</keyword>
<dbReference type="SUPFAM" id="SSF51011">
    <property type="entry name" value="Glycosyl hydrolase domain"/>
    <property type="match status" value="1"/>
</dbReference>
<dbReference type="Gene3D" id="2.60.40.1180">
    <property type="entry name" value="Golgi alpha-mannosidase II"/>
    <property type="match status" value="1"/>
</dbReference>
<evidence type="ECO:0000256" key="4">
    <source>
        <dbReference type="ARBA" id="ARBA00012541"/>
    </source>
</evidence>
<dbReference type="Gene3D" id="3.20.20.80">
    <property type="entry name" value="Glycosidases"/>
    <property type="match status" value="1"/>
</dbReference>
<dbReference type="SUPFAM" id="SSF51445">
    <property type="entry name" value="(Trans)glycosidases"/>
    <property type="match status" value="1"/>
</dbReference>
<comment type="similarity">
    <text evidence="3">Belongs to the glycosyl hydrolase 13 family. GlgB subfamily.</text>
</comment>
<proteinExistence type="inferred from homology"/>
<sequence>MRDPKLARLADDPWLEPYMGQIQQRAKHIQFVEERLTGGKMSLDEFANGHEYFGLHFRDGKWSFREWAPNATAMYLIGDFTNWQQLDEFALHYGDGHGVWEIELPAETIEHLDLYKLKIYWPGGEGERLPAYCRRAVQDEETHIFSAQVWKPEKQYVWKFKNPAKPVGAPLIYESHVGMAQEEAKIGSYLEYKEKILPRIVEMGYNTIQFMGIMEHPYYGSFGYHVSNFFASSSRFGTPAELKELVDACHEAGLAVIMDLVHSHAVKNEEEGLSRLDGTHYQYFHDGDRGYHEAWDSRCFDYGKPEVLHFLLSNARYWLDEFNFDGYRFDGVTSMLYHHRGLGTSFGDYGNYFDGSCDVDAYAYLALSNKLIHQVRPDAITVAEDVSGMPGLGALVAEGGCGFDYRLAMGAPDCWFKLSNDIPDEEWNMSWLYHELTSHRADEQVISYVESHDQALVGGKTFIFELIDKEMYYNMHLDAQNLVVDRGLALHKMARLATAGAAGHGYLNFMGNEFGHPEWIDFPREGNGWSYQYARRQWNLRDDPSLKFHFLADFDQALMKLIRDHQVIGSGDPTFRLINEADKMIAFERQDLLFVLNFNPTKSFTDYSVDASPGTYKLALNSDAPEFGGHDLVQTDQEYQTFPFNDGENDRNLVNLYIPARCAFILQRMNN</sequence>
<dbReference type="SMART" id="SM00642">
    <property type="entry name" value="Aamy"/>
    <property type="match status" value="1"/>
</dbReference>
<evidence type="ECO:0000256" key="2">
    <source>
        <dbReference type="ARBA" id="ARBA00002953"/>
    </source>
</evidence>
<reference evidence="9 10" key="1">
    <citation type="journal article" date="2024" name="Appl. Environ. Microbiol.">
        <title>Pontiella agarivorans sp. nov., a novel marine anaerobic bacterium capable of degrading macroalgal polysaccharides and fixing nitrogen.</title>
        <authorList>
            <person name="Liu N."/>
            <person name="Kivenson V."/>
            <person name="Peng X."/>
            <person name="Cui Z."/>
            <person name="Lankiewicz T.S."/>
            <person name="Gosselin K.M."/>
            <person name="English C.J."/>
            <person name="Blair E.M."/>
            <person name="O'Malley M.A."/>
            <person name="Valentine D.L."/>
        </authorList>
    </citation>
    <scope>NUCLEOTIDE SEQUENCE [LARGE SCALE GENOMIC DNA]</scope>
    <source>
        <strain evidence="9 10">NLcol2</strain>
    </source>
</reference>
<evidence type="ECO:0000256" key="3">
    <source>
        <dbReference type="ARBA" id="ARBA00009000"/>
    </source>
</evidence>
<dbReference type="EMBL" id="JARVCO010000012">
    <property type="protein sequence ID" value="MDZ8119903.1"/>
    <property type="molecule type" value="Genomic_DNA"/>
</dbReference>
<dbReference type="InterPro" id="IPR017853">
    <property type="entry name" value="GH"/>
</dbReference>
<gene>
    <name evidence="9" type="ORF">P9H32_14835</name>
</gene>
<dbReference type="EC" id="2.4.1.18" evidence="4"/>
<dbReference type="SUPFAM" id="SSF81296">
    <property type="entry name" value="E set domains"/>
    <property type="match status" value="1"/>
</dbReference>
<dbReference type="PANTHER" id="PTHR43651">
    <property type="entry name" value="1,4-ALPHA-GLUCAN-BRANCHING ENZYME"/>
    <property type="match status" value="1"/>
</dbReference>
<dbReference type="InterPro" id="IPR037439">
    <property type="entry name" value="Branching_enzy"/>
</dbReference>
<dbReference type="InterPro" id="IPR013783">
    <property type="entry name" value="Ig-like_fold"/>
</dbReference>
<evidence type="ECO:0000256" key="5">
    <source>
        <dbReference type="ARBA" id="ARBA00022676"/>
    </source>
</evidence>
<comment type="function">
    <text evidence="2">Catalyzes the formation of the alpha-1,6-glucosidic linkages in glycogen by scission of a 1,4-alpha-linked oligosaccharide from growing alpha-1,4-glucan chains and the subsequent attachment of the oligosaccharide to the alpha-1,6 position.</text>
</comment>
<evidence type="ECO:0000313" key="9">
    <source>
        <dbReference type="EMBL" id="MDZ8119903.1"/>
    </source>
</evidence>
<dbReference type="InterPro" id="IPR013780">
    <property type="entry name" value="Glyco_hydro_b"/>
</dbReference>
<dbReference type="InterPro" id="IPR006047">
    <property type="entry name" value="GH13_cat_dom"/>
</dbReference>